<dbReference type="InterPro" id="IPR006342">
    <property type="entry name" value="FkbM_mtfrase"/>
</dbReference>
<evidence type="ECO:0000313" key="3">
    <source>
        <dbReference type="Proteomes" id="UP000256838"/>
    </source>
</evidence>
<keyword evidence="2" id="KW-0489">Methyltransferase</keyword>
<reference evidence="2 3" key="1">
    <citation type="submission" date="2018-08" db="EMBL/GenBank/DDBJ databases">
        <title>Paraburkholderia sp. DHOM06 isolated from forest soil.</title>
        <authorList>
            <person name="Gao Z.-H."/>
            <person name="Qiu L.-H."/>
        </authorList>
    </citation>
    <scope>NUCLEOTIDE SEQUENCE [LARGE SCALE GENOMIC DNA]</scope>
    <source>
        <strain evidence="2 3">DHOM06</strain>
    </source>
</reference>
<dbReference type="AlphaFoldDB" id="A0A3D8K4U7"/>
<dbReference type="InterPro" id="IPR029063">
    <property type="entry name" value="SAM-dependent_MTases_sf"/>
</dbReference>
<gene>
    <name evidence="2" type="ORF">DWV00_07565</name>
</gene>
<dbReference type="InterPro" id="IPR052514">
    <property type="entry name" value="SAM-dependent_MTase"/>
</dbReference>
<keyword evidence="3" id="KW-1185">Reference proteome</keyword>
<dbReference type="GO" id="GO:0032259">
    <property type="term" value="P:methylation"/>
    <property type="evidence" value="ECO:0007669"/>
    <property type="project" value="UniProtKB-KW"/>
</dbReference>
<dbReference type="OrthoDB" id="7016221at2"/>
<dbReference type="Proteomes" id="UP000256838">
    <property type="component" value="Unassembled WGS sequence"/>
</dbReference>
<dbReference type="Pfam" id="PF05050">
    <property type="entry name" value="Methyltransf_21"/>
    <property type="match status" value="1"/>
</dbReference>
<dbReference type="GO" id="GO:0008168">
    <property type="term" value="F:methyltransferase activity"/>
    <property type="evidence" value="ECO:0007669"/>
    <property type="project" value="UniProtKB-KW"/>
</dbReference>
<dbReference type="Gene3D" id="3.40.50.150">
    <property type="entry name" value="Vaccinia Virus protein VP39"/>
    <property type="match status" value="1"/>
</dbReference>
<dbReference type="EMBL" id="QRGA01000004">
    <property type="protein sequence ID" value="RDU99611.1"/>
    <property type="molecule type" value="Genomic_DNA"/>
</dbReference>
<dbReference type="SUPFAM" id="SSF53335">
    <property type="entry name" value="S-adenosyl-L-methionine-dependent methyltransferases"/>
    <property type="match status" value="1"/>
</dbReference>
<dbReference type="NCBIfam" id="TIGR01444">
    <property type="entry name" value="fkbM_fam"/>
    <property type="match status" value="1"/>
</dbReference>
<feature type="domain" description="Methyltransferase FkbM" evidence="1">
    <location>
        <begin position="40"/>
        <end position="198"/>
    </location>
</feature>
<sequence length="257" mass="28108">MLANPNDFFLGRAIVEYGEYGEIEAQLLAQLFVRPGAAVEVGANIGTHTVALAKRTRELGRTLIAFEPQPFLFQNLCANLALNSLTNVRAWPWACGAKAGTVYFDVPDYESPGNFGAVAMTQDPGPASLAVPCVTLDDAIGGQAVGLLKIDVEGAELDVLRGAEAVIEKSRPVLYVENDRIALSRALIEWIWARGYRLWWHFPPLFNPENFFGNSNNLYPTVVSCNMLGLPREMTVNVVGLEEATDIDFHPLVAYAP</sequence>
<keyword evidence="2" id="KW-0808">Transferase</keyword>
<evidence type="ECO:0000313" key="2">
    <source>
        <dbReference type="EMBL" id="RDU99611.1"/>
    </source>
</evidence>
<dbReference type="PANTHER" id="PTHR34203:SF15">
    <property type="entry name" value="SLL1173 PROTEIN"/>
    <property type="match status" value="1"/>
</dbReference>
<dbReference type="PANTHER" id="PTHR34203">
    <property type="entry name" value="METHYLTRANSFERASE, FKBM FAMILY PROTEIN"/>
    <property type="match status" value="1"/>
</dbReference>
<name>A0A3D8K4U7_9BURK</name>
<accession>A0A3D8K4U7</accession>
<comment type="caution">
    <text evidence="2">The sequence shown here is derived from an EMBL/GenBank/DDBJ whole genome shotgun (WGS) entry which is preliminary data.</text>
</comment>
<evidence type="ECO:0000259" key="1">
    <source>
        <dbReference type="Pfam" id="PF05050"/>
    </source>
</evidence>
<protein>
    <submittedName>
        <fullName evidence="2">FkbM family methyltransferase</fullName>
    </submittedName>
</protein>
<proteinExistence type="predicted"/>
<organism evidence="2 3">
    <name type="scientific">Trinickia dinghuensis</name>
    <dbReference type="NCBI Taxonomy" id="2291023"/>
    <lineage>
        <taxon>Bacteria</taxon>
        <taxon>Pseudomonadati</taxon>
        <taxon>Pseudomonadota</taxon>
        <taxon>Betaproteobacteria</taxon>
        <taxon>Burkholderiales</taxon>
        <taxon>Burkholderiaceae</taxon>
        <taxon>Trinickia</taxon>
    </lineage>
</organism>